<dbReference type="GO" id="GO:0046872">
    <property type="term" value="F:metal ion binding"/>
    <property type="evidence" value="ECO:0007669"/>
    <property type="project" value="UniProtKB-KW"/>
</dbReference>
<keyword evidence="2" id="KW-0479">Metal-binding</keyword>
<dbReference type="Proteomes" id="UP000605846">
    <property type="component" value="Unassembled WGS sequence"/>
</dbReference>
<dbReference type="Pfam" id="PF00355">
    <property type="entry name" value="Rieske"/>
    <property type="match status" value="1"/>
</dbReference>
<evidence type="ECO:0000256" key="4">
    <source>
        <dbReference type="ARBA" id="ARBA00023014"/>
    </source>
</evidence>
<evidence type="ECO:0000256" key="1">
    <source>
        <dbReference type="ARBA" id="ARBA00022714"/>
    </source>
</evidence>
<dbReference type="PROSITE" id="PS51296">
    <property type="entry name" value="RIESKE"/>
    <property type="match status" value="1"/>
</dbReference>
<protein>
    <recommendedName>
        <fullName evidence="5">Rieske domain-containing protein</fullName>
    </recommendedName>
</protein>
<proteinExistence type="predicted"/>
<dbReference type="EMBL" id="JABAYA010000041">
    <property type="protein sequence ID" value="KAF7728230.1"/>
    <property type="molecule type" value="Genomic_DNA"/>
</dbReference>
<dbReference type="SUPFAM" id="SSF50022">
    <property type="entry name" value="ISP domain"/>
    <property type="match status" value="1"/>
</dbReference>
<accession>A0A8H7BNF7</accession>
<dbReference type="InterPro" id="IPR036922">
    <property type="entry name" value="Rieske_2Fe-2S_sf"/>
</dbReference>
<feature type="domain" description="Rieske" evidence="5">
    <location>
        <begin position="75"/>
        <end position="158"/>
    </location>
</feature>
<keyword evidence="3" id="KW-0408">Iron</keyword>
<evidence type="ECO:0000256" key="2">
    <source>
        <dbReference type="ARBA" id="ARBA00022723"/>
    </source>
</evidence>
<evidence type="ECO:0000313" key="6">
    <source>
        <dbReference type="EMBL" id="KAF7728230.1"/>
    </source>
</evidence>
<keyword evidence="7" id="KW-1185">Reference proteome</keyword>
<reference evidence="6" key="1">
    <citation type="submission" date="2020-01" db="EMBL/GenBank/DDBJ databases">
        <title>Genome Sequencing of Three Apophysomyces-Like Fungal Strains Confirms a Novel Fungal Genus in the Mucoromycota with divergent Burkholderia-like Endosymbiotic Bacteria.</title>
        <authorList>
            <person name="Stajich J.E."/>
            <person name="Macias A.M."/>
            <person name="Carter-House D."/>
            <person name="Lovett B."/>
            <person name="Kasson L.R."/>
            <person name="Berry K."/>
            <person name="Grigoriev I."/>
            <person name="Chang Y."/>
            <person name="Spatafora J."/>
            <person name="Kasson M.T."/>
        </authorList>
    </citation>
    <scope>NUCLEOTIDE SEQUENCE</scope>
    <source>
        <strain evidence="6">NRRL A-21654</strain>
    </source>
</reference>
<name>A0A8H7BNF7_9FUNG</name>
<comment type="caution">
    <text evidence="6">The sequence shown here is derived from an EMBL/GenBank/DDBJ whole genome shotgun (WGS) entry which is preliminary data.</text>
</comment>
<evidence type="ECO:0000313" key="7">
    <source>
        <dbReference type="Proteomes" id="UP000605846"/>
    </source>
</evidence>
<evidence type="ECO:0000259" key="5">
    <source>
        <dbReference type="PROSITE" id="PS51296"/>
    </source>
</evidence>
<dbReference type="AlphaFoldDB" id="A0A8H7BNF7"/>
<gene>
    <name evidence="6" type="ORF">EC973_006511</name>
</gene>
<dbReference type="Gene3D" id="2.102.10.10">
    <property type="entry name" value="Rieske [2Fe-2S] iron-sulphur domain"/>
    <property type="match status" value="1"/>
</dbReference>
<dbReference type="GO" id="GO:0051537">
    <property type="term" value="F:2 iron, 2 sulfur cluster binding"/>
    <property type="evidence" value="ECO:0007669"/>
    <property type="project" value="UniProtKB-KW"/>
</dbReference>
<keyword evidence="1" id="KW-0001">2Fe-2S</keyword>
<evidence type="ECO:0000256" key="3">
    <source>
        <dbReference type="ARBA" id="ARBA00023004"/>
    </source>
</evidence>
<sequence>MFVPTIKYKRVSPANRNDSTHNNIHSTYGNSTYATGFTEPDRSANGDCKPAEEIINLGSKDDGSEAPECASFKKEDVCAINPETIDEHGIQIDPNDDERIIITLSDGKKYTADRYCPHAGADLSLHGNISENEYGPEIGPILTCSIHYWEFALNREGRSGRGIATINACPTSCSKITKELAW</sequence>
<dbReference type="OrthoDB" id="426882at2759"/>
<dbReference type="InterPro" id="IPR017941">
    <property type="entry name" value="Rieske_2Fe-2S"/>
</dbReference>
<organism evidence="6 7">
    <name type="scientific">Apophysomyces ossiformis</name>
    <dbReference type="NCBI Taxonomy" id="679940"/>
    <lineage>
        <taxon>Eukaryota</taxon>
        <taxon>Fungi</taxon>
        <taxon>Fungi incertae sedis</taxon>
        <taxon>Mucoromycota</taxon>
        <taxon>Mucoromycotina</taxon>
        <taxon>Mucoromycetes</taxon>
        <taxon>Mucorales</taxon>
        <taxon>Mucorineae</taxon>
        <taxon>Mucoraceae</taxon>
        <taxon>Apophysomyces</taxon>
    </lineage>
</organism>
<keyword evidence="4" id="KW-0411">Iron-sulfur</keyword>